<dbReference type="Gene3D" id="3.40.50.1820">
    <property type="entry name" value="alpha/beta hydrolase"/>
    <property type="match status" value="1"/>
</dbReference>
<dbReference type="KEGG" id="more:E1B28_013764"/>
<reference evidence="1" key="1">
    <citation type="journal article" date="2021" name="Genome Biol. Evol.">
        <title>The assembled and annotated genome of the fairy-ring fungus Marasmius oreades.</title>
        <authorList>
            <person name="Hiltunen M."/>
            <person name="Ament-Velasquez S.L."/>
            <person name="Johannesson H."/>
        </authorList>
    </citation>
    <scope>NUCLEOTIDE SEQUENCE</scope>
    <source>
        <strain evidence="1">03SP1</strain>
    </source>
</reference>
<gene>
    <name evidence="1" type="ORF">E1B28_013764</name>
</gene>
<dbReference type="AlphaFoldDB" id="A0A9P7RQG9"/>
<keyword evidence="2" id="KW-1185">Reference proteome</keyword>
<dbReference type="OrthoDB" id="5311491at2759"/>
<sequence length="352" mass="40679">MFTDHTYTLSDNIQIFFTDSGPPPGSKDYSTLVVLHGCGFNGYGLEKLHGLAHQFNLRTVLWNRRDYPGSTPYTESELEELEQGQKIFIDRTGRQLGEFLVQFIEVEKIPKATDDFKAGGIAIMGWSAGAASAMMLFSDADVVPSATYSILEQYVKDLVLLEPPHACFGYELPQGLNYYYPWSDPTLKTPQQQLQQFRVWISSLYDHPDPDSGNPHHLDIMTRGSTDATVTKWSKEEIERYYTEKAAERSEMRLFMEPMQQTLREMTERVFYDNNLIESYFPRLKVTITYGTRTTWHCLWVPKEIQRIHDERVASGAKARPMKSYKMSGANHFVHWEHPYLLLKTTTEGMRR</sequence>
<dbReference type="GeneID" id="66082839"/>
<accession>A0A9P7RQG9</accession>
<evidence type="ECO:0000313" key="2">
    <source>
        <dbReference type="Proteomes" id="UP001049176"/>
    </source>
</evidence>
<evidence type="ECO:0000313" key="1">
    <source>
        <dbReference type="EMBL" id="KAG7087825.1"/>
    </source>
</evidence>
<protein>
    <recommendedName>
        <fullName evidence="3">AB hydrolase-1 domain-containing protein</fullName>
    </recommendedName>
</protein>
<name>A0A9P7RQG9_9AGAR</name>
<dbReference type="SUPFAM" id="SSF53474">
    <property type="entry name" value="alpha/beta-Hydrolases"/>
    <property type="match status" value="1"/>
</dbReference>
<evidence type="ECO:0008006" key="3">
    <source>
        <dbReference type="Google" id="ProtNLM"/>
    </source>
</evidence>
<proteinExistence type="predicted"/>
<dbReference type="EMBL" id="CM032189">
    <property type="protein sequence ID" value="KAG7087825.1"/>
    <property type="molecule type" value="Genomic_DNA"/>
</dbReference>
<comment type="caution">
    <text evidence="1">The sequence shown here is derived from an EMBL/GenBank/DDBJ whole genome shotgun (WGS) entry which is preliminary data.</text>
</comment>
<dbReference type="RefSeq" id="XP_043004296.1">
    <property type="nucleotide sequence ID" value="XM_043158941.1"/>
</dbReference>
<dbReference type="Proteomes" id="UP001049176">
    <property type="component" value="Chromosome 9"/>
</dbReference>
<organism evidence="1 2">
    <name type="scientific">Marasmius oreades</name>
    <name type="common">fairy-ring Marasmius</name>
    <dbReference type="NCBI Taxonomy" id="181124"/>
    <lineage>
        <taxon>Eukaryota</taxon>
        <taxon>Fungi</taxon>
        <taxon>Dikarya</taxon>
        <taxon>Basidiomycota</taxon>
        <taxon>Agaricomycotina</taxon>
        <taxon>Agaricomycetes</taxon>
        <taxon>Agaricomycetidae</taxon>
        <taxon>Agaricales</taxon>
        <taxon>Marasmiineae</taxon>
        <taxon>Marasmiaceae</taxon>
        <taxon>Marasmius</taxon>
    </lineage>
</organism>
<dbReference type="InterPro" id="IPR029058">
    <property type="entry name" value="AB_hydrolase_fold"/>
</dbReference>